<organism evidence="3 4">
    <name type="scientific">Candidatus Daviesbacteria bacterium RIFCSPHIGHO2_12_FULL_37_11</name>
    <dbReference type="NCBI Taxonomy" id="1797777"/>
    <lineage>
        <taxon>Bacteria</taxon>
        <taxon>Candidatus Daviesiibacteriota</taxon>
    </lineage>
</organism>
<keyword evidence="1" id="KW-1133">Transmembrane helix</keyword>
<feature type="transmembrane region" description="Helical" evidence="1">
    <location>
        <begin position="6"/>
        <end position="28"/>
    </location>
</feature>
<dbReference type="Pfam" id="PF13229">
    <property type="entry name" value="Beta_helix"/>
    <property type="match status" value="1"/>
</dbReference>
<keyword evidence="1" id="KW-0812">Transmembrane</keyword>
<name>A0A1F5KAG4_9BACT</name>
<dbReference type="InterPro" id="IPR012334">
    <property type="entry name" value="Pectin_lyas_fold"/>
</dbReference>
<proteinExistence type="predicted"/>
<gene>
    <name evidence="3" type="ORF">A3F00_00145</name>
</gene>
<accession>A0A1F5KAG4</accession>
<evidence type="ECO:0000259" key="2">
    <source>
        <dbReference type="Pfam" id="PF13229"/>
    </source>
</evidence>
<dbReference type="AlphaFoldDB" id="A0A1F5KAG4"/>
<dbReference type="Gene3D" id="2.160.20.10">
    <property type="entry name" value="Single-stranded right-handed beta-helix, Pectin lyase-like"/>
    <property type="match status" value="1"/>
</dbReference>
<dbReference type="InterPro" id="IPR039448">
    <property type="entry name" value="Beta_helix"/>
</dbReference>
<dbReference type="EMBL" id="MFDE01000034">
    <property type="protein sequence ID" value="OGE37889.1"/>
    <property type="molecule type" value="Genomic_DNA"/>
</dbReference>
<reference evidence="3 4" key="1">
    <citation type="journal article" date="2016" name="Nat. Commun.">
        <title>Thousands of microbial genomes shed light on interconnected biogeochemical processes in an aquifer system.</title>
        <authorList>
            <person name="Anantharaman K."/>
            <person name="Brown C.T."/>
            <person name="Hug L.A."/>
            <person name="Sharon I."/>
            <person name="Castelle C.J."/>
            <person name="Probst A.J."/>
            <person name="Thomas B.C."/>
            <person name="Singh A."/>
            <person name="Wilkins M.J."/>
            <person name="Karaoz U."/>
            <person name="Brodie E.L."/>
            <person name="Williams K.H."/>
            <person name="Hubbard S.S."/>
            <person name="Banfield J.F."/>
        </authorList>
    </citation>
    <scope>NUCLEOTIDE SEQUENCE [LARGE SCALE GENOMIC DNA]</scope>
</reference>
<comment type="caution">
    <text evidence="3">The sequence shown here is derived from an EMBL/GenBank/DDBJ whole genome shotgun (WGS) entry which is preliminary data.</text>
</comment>
<keyword evidence="1" id="KW-0472">Membrane</keyword>
<sequence>MKRLHWFFKVWILFIPLILLWFGITTILPKLLPTKLVTGKIHGLIFQNQIWSGTVYITGDLITLPSVQIDIKAGSKIFIYKKGDKNNFDLIPWHLKNGINTGSEYRGIQTGEPFWDEKEKIQVYISNLRALGFSDRQIIITSFPEEGSPYDVNLIKIGAGELSNIKFSNYRRLEVGQNVKLTQNSFENSGDCAICIADGSPMILENTFKKGKRNYIEIKNGESLIKSNDFLEGESDGILIVDGGNNYVRILNNTFEIPSKKAIKILSDSYIEISSNSLMLGDIELPCKNKAKIFNNLIKVKILFKNVGNCAGEYEIGGNYWEIQDPKSILDARISGTSDRFKVKIPKILNFPPKGM</sequence>
<feature type="domain" description="Right handed beta helix" evidence="2">
    <location>
        <begin position="168"/>
        <end position="277"/>
    </location>
</feature>
<dbReference type="Proteomes" id="UP000176527">
    <property type="component" value="Unassembled WGS sequence"/>
</dbReference>
<evidence type="ECO:0000313" key="3">
    <source>
        <dbReference type="EMBL" id="OGE37889.1"/>
    </source>
</evidence>
<evidence type="ECO:0000256" key="1">
    <source>
        <dbReference type="SAM" id="Phobius"/>
    </source>
</evidence>
<protein>
    <recommendedName>
        <fullName evidence="2">Right handed beta helix domain-containing protein</fullName>
    </recommendedName>
</protein>
<dbReference type="SUPFAM" id="SSF51126">
    <property type="entry name" value="Pectin lyase-like"/>
    <property type="match status" value="1"/>
</dbReference>
<evidence type="ECO:0000313" key="4">
    <source>
        <dbReference type="Proteomes" id="UP000176527"/>
    </source>
</evidence>
<dbReference type="InterPro" id="IPR011050">
    <property type="entry name" value="Pectin_lyase_fold/virulence"/>
</dbReference>